<evidence type="ECO:0000256" key="1">
    <source>
        <dbReference type="SAM" id="Phobius"/>
    </source>
</evidence>
<feature type="transmembrane region" description="Helical" evidence="1">
    <location>
        <begin position="29"/>
        <end position="50"/>
    </location>
</feature>
<organism evidence="2">
    <name type="scientific">marine sediment metagenome</name>
    <dbReference type="NCBI Taxonomy" id="412755"/>
    <lineage>
        <taxon>unclassified sequences</taxon>
        <taxon>metagenomes</taxon>
        <taxon>ecological metagenomes</taxon>
    </lineage>
</organism>
<feature type="transmembrane region" description="Helical" evidence="1">
    <location>
        <begin position="99"/>
        <end position="120"/>
    </location>
</feature>
<keyword evidence="1" id="KW-1133">Transmembrane helix</keyword>
<protein>
    <submittedName>
        <fullName evidence="2">Uncharacterized protein</fullName>
    </submittedName>
</protein>
<accession>A0A0F9BD44</accession>
<name>A0A0F9BD44_9ZZZZ</name>
<dbReference type="EMBL" id="LAZR01038402">
    <property type="protein sequence ID" value="KKL19655.1"/>
    <property type="molecule type" value="Genomic_DNA"/>
</dbReference>
<gene>
    <name evidence="2" type="ORF">LCGC14_2463270</name>
</gene>
<dbReference type="AlphaFoldDB" id="A0A0F9BD44"/>
<comment type="caution">
    <text evidence="2">The sequence shown here is derived from an EMBL/GenBank/DDBJ whole genome shotgun (WGS) entry which is preliminary data.</text>
</comment>
<keyword evidence="1" id="KW-0472">Membrane</keyword>
<proteinExistence type="predicted"/>
<keyword evidence="1" id="KW-0812">Transmembrane</keyword>
<evidence type="ECO:0000313" key="2">
    <source>
        <dbReference type="EMBL" id="KKL19655.1"/>
    </source>
</evidence>
<reference evidence="2" key="1">
    <citation type="journal article" date="2015" name="Nature">
        <title>Complex archaea that bridge the gap between prokaryotes and eukaryotes.</title>
        <authorList>
            <person name="Spang A."/>
            <person name="Saw J.H."/>
            <person name="Jorgensen S.L."/>
            <person name="Zaremba-Niedzwiedzka K."/>
            <person name="Martijn J."/>
            <person name="Lind A.E."/>
            <person name="van Eijk R."/>
            <person name="Schleper C."/>
            <person name="Guy L."/>
            <person name="Ettema T.J."/>
        </authorList>
    </citation>
    <scope>NUCLEOTIDE SEQUENCE</scope>
</reference>
<sequence length="141" mass="16122">MEEKLSAKELMSIAGKRYWEKTRREKRRLILVMVMMVVIGMGMWVGVIFGHPKVSDRLGMVENASGDVVMIRNNHVETINGEEAYIVSTESSLNPVATAVFSITVVLLVVPFGYWFFLLYKENRAKLAFIDEKLEEARRGH</sequence>